<dbReference type="PANTHER" id="PTHR45138:SF9">
    <property type="entry name" value="DIGUANYLATE CYCLASE DGCM-RELATED"/>
    <property type="match status" value="1"/>
</dbReference>
<dbReference type="GO" id="GO:0052621">
    <property type="term" value="F:diguanylate cyclase activity"/>
    <property type="evidence" value="ECO:0007669"/>
    <property type="project" value="UniProtKB-EC"/>
</dbReference>
<dbReference type="EC" id="2.7.7.65" evidence="1"/>
<dbReference type="InterPro" id="IPR000160">
    <property type="entry name" value="GGDEF_dom"/>
</dbReference>
<keyword evidence="6" id="KW-0808">Transferase</keyword>
<feature type="transmembrane region" description="Helical" evidence="4">
    <location>
        <begin position="60"/>
        <end position="78"/>
    </location>
</feature>
<dbReference type="InterPro" id="IPR043128">
    <property type="entry name" value="Rev_trsase/Diguanyl_cyclase"/>
</dbReference>
<proteinExistence type="predicted"/>
<keyword evidence="7" id="KW-1185">Reference proteome</keyword>
<evidence type="ECO:0000313" key="6">
    <source>
        <dbReference type="EMBL" id="MFC0677143.1"/>
    </source>
</evidence>
<feature type="transmembrane region" description="Helical" evidence="4">
    <location>
        <begin position="212"/>
        <end position="231"/>
    </location>
</feature>
<dbReference type="PANTHER" id="PTHR45138">
    <property type="entry name" value="REGULATORY COMPONENTS OF SENSORY TRANSDUCTION SYSTEM"/>
    <property type="match status" value="1"/>
</dbReference>
<keyword evidence="4" id="KW-0472">Membrane</keyword>
<gene>
    <name evidence="6" type="ORF">ACFFGH_04640</name>
</gene>
<evidence type="ECO:0000256" key="1">
    <source>
        <dbReference type="ARBA" id="ARBA00012528"/>
    </source>
</evidence>
<dbReference type="InterPro" id="IPR050469">
    <property type="entry name" value="Diguanylate_Cyclase"/>
</dbReference>
<dbReference type="CDD" id="cd01949">
    <property type="entry name" value="GGDEF"/>
    <property type="match status" value="1"/>
</dbReference>
<evidence type="ECO:0000256" key="3">
    <source>
        <dbReference type="SAM" id="MobiDB-lite"/>
    </source>
</evidence>
<name>A0ABV6RMK9_9GAMM</name>
<keyword evidence="4" id="KW-0812">Transmembrane</keyword>
<feature type="transmembrane region" description="Helical" evidence="4">
    <location>
        <begin position="172"/>
        <end position="192"/>
    </location>
</feature>
<feature type="transmembrane region" description="Helical" evidence="4">
    <location>
        <begin position="146"/>
        <end position="165"/>
    </location>
</feature>
<keyword evidence="6" id="KW-0548">Nucleotidyltransferase</keyword>
<dbReference type="EMBL" id="JBHLTG010000001">
    <property type="protein sequence ID" value="MFC0677143.1"/>
    <property type="molecule type" value="Genomic_DNA"/>
</dbReference>
<feature type="transmembrane region" description="Helical" evidence="4">
    <location>
        <begin position="121"/>
        <end position="140"/>
    </location>
</feature>
<evidence type="ECO:0000259" key="5">
    <source>
        <dbReference type="PROSITE" id="PS50887"/>
    </source>
</evidence>
<evidence type="ECO:0000313" key="7">
    <source>
        <dbReference type="Proteomes" id="UP001589896"/>
    </source>
</evidence>
<dbReference type="InterPro" id="IPR029787">
    <property type="entry name" value="Nucleotide_cyclase"/>
</dbReference>
<dbReference type="NCBIfam" id="TIGR00254">
    <property type="entry name" value="GGDEF"/>
    <property type="match status" value="1"/>
</dbReference>
<accession>A0ABV6RMK9</accession>
<reference evidence="6 7" key="1">
    <citation type="submission" date="2024-09" db="EMBL/GenBank/DDBJ databases">
        <authorList>
            <person name="Sun Q."/>
            <person name="Mori K."/>
        </authorList>
    </citation>
    <scope>NUCLEOTIDE SEQUENCE [LARGE SCALE GENOMIC DNA]</scope>
    <source>
        <strain evidence="6 7">KCTC 23076</strain>
    </source>
</reference>
<protein>
    <recommendedName>
        <fullName evidence="1">diguanylate cyclase</fullName>
        <ecNumber evidence="1">2.7.7.65</ecNumber>
    </recommendedName>
</protein>
<feature type="domain" description="GGDEF" evidence="5">
    <location>
        <begin position="270"/>
        <end position="404"/>
    </location>
</feature>
<comment type="caution">
    <text evidence="6">The sequence shown here is derived from an EMBL/GenBank/DDBJ whole genome shotgun (WGS) entry which is preliminary data.</text>
</comment>
<dbReference type="SUPFAM" id="SSF55073">
    <property type="entry name" value="Nucleotide cyclase"/>
    <property type="match status" value="1"/>
</dbReference>
<dbReference type="PROSITE" id="PS50887">
    <property type="entry name" value="GGDEF"/>
    <property type="match status" value="1"/>
</dbReference>
<sequence>MAQRDMSVDPADRSDERHVDPNRTDEARLVGRTPVADAMSALLSRPDEIMLEIGATGELLVARLRAVIAALLLLLPLANALGGGTLRSTLVGLAGAVLINLFAQIWLPLARRSRRYRWLPFATSAFDVTATSAVLIVLAFNDVPAGLNSMVVWCGYLLAILLTALRGDGRTTLVAGALALAQYGALAAFALLTTAPEQLISSEHGIVTWSTQLQRLLLLGMGTLVTAVIVYRMQRLVEMSGTDGLTRLPNRTWLLHRIPRLLRAAREEGGSLTLALINLDHFKRVNDEAGHHVGDRVLRHVVSVLRDSAEPGEWLVRLGGEEFVLVMRKPIGTAWERVDALRRLVASRPFEVDRGADFIRVTFSAGLAGYPAEGLDLSALLGRADQRLQEAKREGRNRVIARDG</sequence>
<dbReference type="SMART" id="SM00267">
    <property type="entry name" value="GGDEF"/>
    <property type="match status" value="1"/>
</dbReference>
<dbReference type="Gene3D" id="3.30.70.270">
    <property type="match status" value="1"/>
</dbReference>
<feature type="region of interest" description="Disordered" evidence="3">
    <location>
        <begin position="1"/>
        <end position="27"/>
    </location>
</feature>
<keyword evidence="4" id="KW-1133">Transmembrane helix</keyword>
<evidence type="ECO:0000256" key="4">
    <source>
        <dbReference type="SAM" id="Phobius"/>
    </source>
</evidence>
<dbReference type="Pfam" id="PF00990">
    <property type="entry name" value="GGDEF"/>
    <property type="match status" value="1"/>
</dbReference>
<dbReference type="Proteomes" id="UP001589896">
    <property type="component" value="Unassembled WGS sequence"/>
</dbReference>
<dbReference type="RefSeq" id="WP_386665245.1">
    <property type="nucleotide sequence ID" value="NZ_JBHLTG010000001.1"/>
</dbReference>
<evidence type="ECO:0000256" key="2">
    <source>
        <dbReference type="ARBA" id="ARBA00034247"/>
    </source>
</evidence>
<feature type="transmembrane region" description="Helical" evidence="4">
    <location>
        <begin position="90"/>
        <end position="109"/>
    </location>
</feature>
<organism evidence="6 7">
    <name type="scientific">Lysobacter korlensis</name>
    <dbReference type="NCBI Taxonomy" id="553636"/>
    <lineage>
        <taxon>Bacteria</taxon>
        <taxon>Pseudomonadati</taxon>
        <taxon>Pseudomonadota</taxon>
        <taxon>Gammaproteobacteria</taxon>
        <taxon>Lysobacterales</taxon>
        <taxon>Lysobacteraceae</taxon>
        <taxon>Lysobacter</taxon>
    </lineage>
</organism>
<comment type="catalytic activity">
    <reaction evidence="2">
        <text>2 GTP = 3',3'-c-di-GMP + 2 diphosphate</text>
        <dbReference type="Rhea" id="RHEA:24898"/>
        <dbReference type="ChEBI" id="CHEBI:33019"/>
        <dbReference type="ChEBI" id="CHEBI:37565"/>
        <dbReference type="ChEBI" id="CHEBI:58805"/>
        <dbReference type="EC" id="2.7.7.65"/>
    </reaction>
</comment>